<dbReference type="InterPro" id="IPR000488">
    <property type="entry name" value="Death_dom"/>
</dbReference>
<dbReference type="PROSITE" id="PS50017">
    <property type="entry name" value="DEATH_DOMAIN"/>
    <property type="match status" value="1"/>
</dbReference>
<keyword evidence="1" id="KW-0175">Coiled coil</keyword>
<feature type="region of interest" description="Disordered" evidence="2">
    <location>
        <begin position="374"/>
        <end position="404"/>
    </location>
</feature>
<evidence type="ECO:0000313" key="5">
    <source>
        <dbReference type="EMBL" id="CAH3041131.1"/>
    </source>
</evidence>
<evidence type="ECO:0000256" key="3">
    <source>
        <dbReference type="SAM" id="Phobius"/>
    </source>
</evidence>
<dbReference type="SUPFAM" id="SSF47986">
    <property type="entry name" value="DEATH domain"/>
    <property type="match status" value="1"/>
</dbReference>
<dbReference type="CDD" id="cd01670">
    <property type="entry name" value="Death"/>
    <property type="match status" value="1"/>
</dbReference>
<organism evidence="5 6">
    <name type="scientific">Pocillopora meandrina</name>
    <dbReference type="NCBI Taxonomy" id="46732"/>
    <lineage>
        <taxon>Eukaryota</taxon>
        <taxon>Metazoa</taxon>
        <taxon>Cnidaria</taxon>
        <taxon>Anthozoa</taxon>
        <taxon>Hexacorallia</taxon>
        <taxon>Scleractinia</taxon>
        <taxon>Astrocoeniina</taxon>
        <taxon>Pocilloporidae</taxon>
        <taxon>Pocillopora</taxon>
    </lineage>
</organism>
<keyword evidence="6" id="KW-1185">Reference proteome</keyword>
<dbReference type="SMART" id="SM00005">
    <property type="entry name" value="DEATH"/>
    <property type="match status" value="1"/>
</dbReference>
<accession>A0AAU9VWJ0</accession>
<feature type="coiled-coil region" evidence="1">
    <location>
        <begin position="311"/>
        <end position="338"/>
    </location>
</feature>
<name>A0AAU9VWJ0_9CNID</name>
<feature type="transmembrane region" description="Helical" evidence="3">
    <location>
        <begin position="23"/>
        <end position="46"/>
    </location>
</feature>
<comment type="caution">
    <text evidence="5">The sequence shown here is derived from an EMBL/GenBank/DDBJ whole genome shotgun (WGS) entry which is preliminary data.</text>
</comment>
<dbReference type="AlphaFoldDB" id="A0AAU9VWJ0"/>
<dbReference type="Gene3D" id="1.10.533.10">
    <property type="entry name" value="Death Domain, Fas"/>
    <property type="match status" value="1"/>
</dbReference>
<gene>
    <name evidence="5" type="ORF">PMEA_00029062</name>
</gene>
<evidence type="ECO:0000259" key="4">
    <source>
        <dbReference type="PROSITE" id="PS50017"/>
    </source>
</evidence>
<dbReference type="Proteomes" id="UP001159428">
    <property type="component" value="Unassembled WGS sequence"/>
</dbReference>
<sequence length="440" mass="50891">MSRNNSTAYIEIVTHECSRRHKIIFIFMMILLSRVVPDICCVLHHLGNSFVSLDPLQPLTEALVHERNLHEDIGSRWKELARNLGFKRVVVEAIQNENQKESERSFHLLVRWIEREGQEGATAGKLADALKKTELKNLAERLIGPSNGRRTILIEITGTFELDDGNEVMLGIDCFGKTIYFMWPESEGKEFKTSPEELKKCVDASSHIAAETVEITGEVGASAEKANNDFTEEEQRIFSDLKDLQGKLMDIVKSLEISELKEDNFARTNKLDFIEKHSRTLQELYTKVTGMTREACYCNHILRRTFYDFTYHSLRSVHNDLSARLQDLEAEEDDMSKEEKRNLKNLISYQNGRKNQIMQLEKLWIRLFSPGDQLKKSETSPSQRQTPIPFQKPRSSTEGARPKEFITKVQSRIPWKKKKIQDKESCVLMSYQDKKSEDEK</sequence>
<reference evidence="5 6" key="1">
    <citation type="submission" date="2022-05" db="EMBL/GenBank/DDBJ databases">
        <authorList>
            <consortium name="Genoscope - CEA"/>
            <person name="William W."/>
        </authorList>
    </citation>
    <scope>NUCLEOTIDE SEQUENCE [LARGE SCALE GENOMIC DNA]</scope>
</reference>
<dbReference type="GO" id="GO:0007165">
    <property type="term" value="P:signal transduction"/>
    <property type="evidence" value="ECO:0007669"/>
    <property type="project" value="InterPro"/>
</dbReference>
<evidence type="ECO:0000256" key="2">
    <source>
        <dbReference type="SAM" id="MobiDB-lite"/>
    </source>
</evidence>
<keyword evidence="3" id="KW-0812">Transmembrane</keyword>
<keyword evidence="3" id="KW-1133">Transmembrane helix</keyword>
<dbReference type="InterPro" id="IPR011029">
    <property type="entry name" value="DEATH-like_dom_sf"/>
</dbReference>
<evidence type="ECO:0000313" key="6">
    <source>
        <dbReference type="Proteomes" id="UP001159428"/>
    </source>
</evidence>
<feature type="compositionally biased region" description="Polar residues" evidence="2">
    <location>
        <begin position="379"/>
        <end position="398"/>
    </location>
</feature>
<feature type="domain" description="Death" evidence="4">
    <location>
        <begin position="62"/>
        <end position="146"/>
    </location>
</feature>
<keyword evidence="3" id="KW-0472">Membrane</keyword>
<protein>
    <recommendedName>
        <fullName evidence="4">Death domain-containing protein</fullName>
    </recommendedName>
</protein>
<dbReference type="EMBL" id="CALNXJ010000006">
    <property type="protein sequence ID" value="CAH3041131.1"/>
    <property type="molecule type" value="Genomic_DNA"/>
</dbReference>
<evidence type="ECO:0000256" key="1">
    <source>
        <dbReference type="SAM" id="Coils"/>
    </source>
</evidence>
<proteinExistence type="predicted"/>
<dbReference type="Pfam" id="PF00531">
    <property type="entry name" value="Death"/>
    <property type="match status" value="1"/>
</dbReference>